<organism evidence="1 2">
    <name type="scientific">Dissostichus mawsoni</name>
    <name type="common">Antarctic cod</name>
    <dbReference type="NCBI Taxonomy" id="36200"/>
    <lineage>
        <taxon>Eukaryota</taxon>
        <taxon>Metazoa</taxon>
        <taxon>Chordata</taxon>
        <taxon>Craniata</taxon>
        <taxon>Vertebrata</taxon>
        <taxon>Euteleostomi</taxon>
        <taxon>Actinopterygii</taxon>
        <taxon>Neopterygii</taxon>
        <taxon>Teleostei</taxon>
        <taxon>Neoteleostei</taxon>
        <taxon>Acanthomorphata</taxon>
        <taxon>Eupercaria</taxon>
        <taxon>Perciformes</taxon>
        <taxon>Notothenioidei</taxon>
        <taxon>Nototheniidae</taxon>
        <taxon>Dissostichus</taxon>
    </lineage>
</organism>
<dbReference type="AlphaFoldDB" id="A0A7J5YDN4"/>
<sequence length="130" mass="14076">MEDEEYETQAMDPVLTRLLCPAGRALTFDPSWMPFLARGGVLPAACVQLSMHSHAVCDTEQDVCACLYSLPVISTLAAGDKAQWHSVRLRLALCEQTAGRSIHTSNTTVDPSARGDSGTLFHYPTILTPA</sequence>
<comment type="caution">
    <text evidence="1">The sequence shown here is derived from an EMBL/GenBank/DDBJ whole genome shotgun (WGS) entry which is preliminary data.</text>
</comment>
<reference evidence="1 2" key="1">
    <citation type="submission" date="2020-03" db="EMBL/GenBank/DDBJ databases">
        <title>Dissostichus mawsoni Genome sequencing and assembly.</title>
        <authorList>
            <person name="Park H."/>
        </authorList>
    </citation>
    <scope>NUCLEOTIDE SEQUENCE [LARGE SCALE GENOMIC DNA]</scope>
    <source>
        <strain evidence="1">DM0001</strain>
        <tissue evidence="1">Muscle</tissue>
    </source>
</reference>
<dbReference type="EMBL" id="JAAKFY010000013">
    <property type="protein sequence ID" value="KAF3847545.1"/>
    <property type="molecule type" value="Genomic_DNA"/>
</dbReference>
<evidence type="ECO:0000313" key="2">
    <source>
        <dbReference type="Proteomes" id="UP000518266"/>
    </source>
</evidence>
<proteinExistence type="predicted"/>
<gene>
    <name evidence="1" type="ORF">F7725_020573</name>
</gene>
<keyword evidence="2" id="KW-1185">Reference proteome</keyword>
<protein>
    <submittedName>
        <fullName evidence="1">Uncharacterized protein</fullName>
    </submittedName>
</protein>
<evidence type="ECO:0000313" key="1">
    <source>
        <dbReference type="EMBL" id="KAF3847545.1"/>
    </source>
</evidence>
<accession>A0A7J5YDN4</accession>
<dbReference type="Proteomes" id="UP000518266">
    <property type="component" value="Unassembled WGS sequence"/>
</dbReference>
<name>A0A7J5YDN4_DISMA</name>